<dbReference type="HOGENOM" id="CLU_3311174_0_0_4"/>
<dbReference type="Proteomes" id="UP000003009">
    <property type="component" value="Unassembled WGS sequence"/>
</dbReference>
<comment type="caution">
    <text evidence="2">The sequence shown here is derived from an EMBL/GenBank/DDBJ whole genome shotgun (WGS) entry which is preliminary data.</text>
</comment>
<dbReference type="EMBL" id="ACJW02000001">
    <property type="protein sequence ID" value="EEP69646.1"/>
    <property type="molecule type" value="Genomic_DNA"/>
</dbReference>
<dbReference type="AlphaFoldDB" id="C4GEN6"/>
<reference evidence="2" key="1">
    <citation type="submission" date="2009-04" db="EMBL/GenBank/DDBJ databases">
        <authorList>
            <person name="Weinstock G."/>
            <person name="Sodergren E."/>
            <person name="Clifton S."/>
            <person name="Fulton L."/>
            <person name="Fulton B."/>
            <person name="Courtney L."/>
            <person name="Fronick C."/>
            <person name="Harrison M."/>
            <person name="Strong C."/>
            <person name="Farmer C."/>
            <person name="Delahaunty K."/>
            <person name="Markovic C."/>
            <person name="Hall O."/>
            <person name="Minx P."/>
            <person name="Tomlinson C."/>
            <person name="Mitreva M."/>
            <person name="Nelson J."/>
            <person name="Hou S."/>
            <person name="Wollam A."/>
            <person name="Pepin K.H."/>
            <person name="Johnson M."/>
            <person name="Bhonagiri V."/>
            <person name="Nash W.E."/>
            <person name="Warren W."/>
            <person name="Chinwalla A."/>
            <person name="Mardis E.R."/>
            <person name="Wilson R.K."/>
        </authorList>
    </citation>
    <scope>NUCLEOTIDE SEQUENCE [LARGE SCALE GENOMIC DNA]</scope>
    <source>
        <strain evidence="2">ATCC 51147</strain>
    </source>
</reference>
<proteinExistence type="predicted"/>
<evidence type="ECO:0000313" key="2">
    <source>
        <dbReference type="EMBL" id="EEP69646.1"/>
    </source>
</evidence>
<keyword evidence="3" id="KW-1185">Reference proteome</keyword>
<gene>
    <name evidence="2" type="ORF">GCWU000324_00123</name>
</gene>
<sequence length="39" mass="4499">MPRTRSAPNKRFPPARRSGSLKRRLPVFRLPFHRAAKAA</sequence>
<accession>C4GEN6</accession>
<feature type="region of interest" description="Disordered" evidence="1">
    <location>
        <begin position="1"/>
        <end position="23"/>
    </location>
</feature>
<dbReference type="STRING" id="629741.GCWU000324_00123"/>
<protein>
    <submittedName>
        <fullName evidence="2">Uncharacterized protein</fullName>
    </submittedName>
</protein>
<name>C4GEN6_9NEIS</name>
<evidence type="ECO:0000256" key="1">
    <source>
        <dbReference type="SAM" id="MobiDB-lite"/>
    </source>
</evidence>
<organism evidence="2 3">
    <name type="scientific">Kingella oralis ATCC 51147</name>
    <dbReference type="NCBI Taxonomy" id="629741"/>
    <lineage>
        <taxon>Bacteria</taxon>
        <taxon>Pseudomonadati</taxon>
        <taxon>Pseudomonadota</taxon>
        <taxon>Betaproteobacteria</taxon>
        <taxon>Neisseriales</taxon>
        <taxon>Neisseriaceae</taxon>
        <taxon>Kingella</taxon>
    </lineage>
</organism>
<evidence type="ECO:0000313" key="3">
    <source>
        <dbReference type="Proteomes" id="UP000003009"/>
    </source>
</evidence>